<gene>
    <name evidence="1" type="ORF">KSF_064660</name>
</gene>
<dbReference type="InterPro" id="IPR006059">
    <property type="entry name" value="SBP"/>
</dbReference>
<organism evidence="1 2">
    <name type="scientific">Reticulibacter mediterranei</name>
    <dbReference type="NCBI Taxonomy" id="2778369"/>
    <lineage>
        <taxon>Bacteria</taxon>
        <taxon>Bacillati</taxon>
        <taxon>Chloroflexota</taxon>
        <taxon>Ktedonobacteria</taxon>
        <taxon>Ktedonobacterales</taxon>
        <taxon>Reticulibacteraceae</taxon>
        <taxon>Reticulibacter</taxon>
    </lineage>
</organism>
<comment type="caution">
    <text evidence="1">The sequence shown here is derived from an EMBL/GenBank/DDBJ whole genome shotgun (WGS) entry which is preliminary data.</text>
</comment>
<reference evidence="1" key="1">
    <citation type="submission" date="2020-10" db="EMBL/GenBank/DDBJ databases">
        <title>Taxonomic study of unclassified bacteria belonging to the class Ktedonobacteria.</title>
        <authorList>
            <person name="Yabe S."/>
            <person name="Wang C.M."/>
            <person name="Zheng Y."/>
            <person name="Sakai Y."/>
            <person name="Cavaletti L."/>
            <person name="Monciardini P."/>
            <person name="Donadio S."/>
        </authorList>
    </citation>
    <scope>NUCLEOTIDE SEQUENCE</scope>
    <source>
        <strain evidence="1">ID150040</strain>
    </source>
</reference>
<dbReference type="AlphaFoldDB" id="A0A8J3IPV0"/>
<proteinExistence type="predicted"/>
<protein>
    <recommendedName>
        <fullName evidence="3">ABC transporter substrate-binding protein</fullName>
    </recommendedName>
</protein>
<evidence type="ECO:0000313" key="2">
    <source>
        <dbReference type="Proteomes" id="UP000597444"/>
    </source>
</evidence>
<dbReference type="Proteomes" id="UP000597444">
    <property type="component" value="Unassembled WGS sequence"/>
</dbReference>
<evidence type="ECO:0008006" key="3">
    <source>
        <dbReference type="Google" id="ProtNLM"/>
    </source>
</evidence>
<accession>A0A8J3IPV0</accession>
<dbReference type="PANTHER" id="PTHR43649">
    <property type="entry name" value="ARABINOSE-BINDING PROTEIN-RELATED"/>
    <property type="match status" value="1"/>
</dbReference>
<dbReference type="EMBL" id="BNJK01000001">
    <property type="protein sequence ID" value="GHO96418.1"/>
    <property type="molecule type" value="Genomic_DNA"/>
</dbReference>
<name>A0A8J3IPV0_9CHLR</name>
<dbReference type="PROSITE" id="PS51257">
    <property type="entry name" value="PROKAR_LIPOPROTEIN"/>
    <property type="match status" value="1"/>
</dbReference>
<dbReference type="RefSeq" id="WP_220207045.1">
    <property type="nucleotide sequence ID" value="NZ_BNJK01000001.1"/>
</dbReference>
<keyword evidence="2" id="KW-1185">Reference proteome</keyword>
<dbReference type="SUPFAM" id="SSF53850">
    <property type="entry name" value="Periplasmic binding protein-like II"/>
    <property type="match status" value="1"/>
</dbReference>
<evidence type="ECO:0000313" key="1">
    <source>
        <dbReference type="EMBL" id="GHO96418.1"/>
    </source>
</evidence>
<sequence>MQRREFLQSALGGLGGLVVLASCGGTNSASQSGPVKLSLANDKPSSAAQINDLGKFMFDKYKYGIQSQPYQDTSIYQGVIRSAANTPKAPPLFTWWSGFQLQDLVRAGSVADLTPQVQKWIKDVGLGEDIQKAFQVNGKYYAVPFNVAYWVIFYNKKVFSQYGLQAPTAWQDFITICDTLKGHGVTPIGEWAAPSWTGFIWFENILINTDPDLYENLMLGKAKYTDPGVVKAMQLLKDMHTKGYLKTLNANDPPTDFVQGKQAMQLVGQWWEPTVIQAGMKPGTDFDAFIMPAITSGLQPQLIFEAGPIVVSEHSASKQQALQVLETYMRNDVQKKWVELTNFVSGESSVPPGNDVNTHVATLIKDQKPTLHNRYWEATPPQIAVSASEALIQALLHPETYMQVLQNCQSIADQYWSSQK</sequence>
<dbReference type="PANTHER" id="PTHR43649:SF14">
    <property type="entry name" value="BLR3389 PROTEIN"/>
    <property type="match status" value="1"/>
</dbReference>
<dbReference type="Gene3D" id="3.40.190.10">
    <property type="entry name" value="Periplasmic binding protein-like II"/>
    <property type="match status" value="2"/>
</dbReference>
<dbReference type="InterPro" id="IPR050490">
    <property type="entry name" value="Bact_solute-bd_prot1"/>
</dbReference>
<dbReference type="Pfam" id="PF13416">
    <property type="entry name" value="SBP_bac_8"/>
    <property type="match status" value="1"/>
</dbReference>